<evidence type="ECO:0000256" key="1">
    <source>
        <dbReference type="ARBA" id="ARBA00022630"/>
    </source>
</evidence>
<protein>
    <submittedName>
        <fullName evidence="5">Uncharacterized protein</fullName>
    </submittedName>
</protein>
<evidence type="ECO:0000256" key="4">
    <source>
        <dbReference type="SAM" id="MobiDB-lite"/>
    </source>
</evidence>
<organism evidence="5 6">
    <name type="scientific">Penicillium cosmopolitanum</name>
    <dbReference type="NCBI Taxonomy" id="1131564"/>
    <lineage>
        <taxon>Eukaryota</taxon>
        <taxon>Fungi</taxon>
        <taxon>Dikarya</taxon>
        <taxon>Ascomycota</taxon>
        <taxon>Pezizomycotina</taxon>
        <taxon>Eurotiomycetes</taxon>
        <taxon>Eurotiomycetidae</taxon>
        <taxon>Eurotiales</taxon>
        <taxon>Aspergillaceae</taxon>
        <taxon>Penicillium</taxon>
    </lineage>
</organism>
<dbReference type="Gene3D" id="3.50.50.60">
    <property type="entry name" value="FAD/NAD(P)-binding domain"/>
    <property type="match status" value="1"/>
</dbReference>
<keyword evidence="2" id="KW-0274">FAD</keyword>
<gene>
    <name evidence="5" type="ORF">N7509_013912</name>
</gene>
<sequence>MLRSSGLYGLIAAKTYLQVNGVYDHDERMKDATAAETEIPSCFTDKTHISERGQGCSLLVIDSASDIGGTWAEERLYPNLLSQNSYGLYEFSDLSLTDVVPPDEDGPGQQFIAGWKINRYLHAWAEKWKLKKHIRLNWRVDSIQRLEGKEWQLNICITSDSNRDISIVCDKLILATGLINPRQRYWKLGTSESGISSLPTPKNEENSMPQQEPRSRQLRSVAIHGGAKSSFDLVHFFATLHQHDPRAHLNVTPQNPVQINWIIREKGTGPSWMAPPMSTLPTGEVVPSDKAASSRFLHYLDPFCSEIPKRVVFQKFKGGYFWSLRMEGSWWARMLHGNPVGRWLIRWFWGSLDRELEETAQYIKDSKMGMLRPSHSVVSCNSTIGIANQANLWETIRYSHVNIYRSTVQSISALDDGDANERNDGVRVILGGGACLEDVDLVVHATGYKPIVPIRFVPQLLRLQLGISDILDYQPSLETEYDMEGMQHWQELDQRSKERITKTLIDNGCSLENCDTSLGTERSQMVPFRLFRRMVAPELVAEGDRSFAVLGIILTSTIAVVAEVQALWVAAFLIGEMDDSRYCPFDSLHPDLFSRDRMVESIAEDVAIGAFINEDPQKDEDDAESPKEQSSPPEGDLQIHRERKREPHHSGSDTHAQLLDVELPQWEADGPSSQGISLAQPSKTLFNYNDESAVAGLLALGTSTQETMPPSMTFSEFAISQPTKEPSVTQVMTPARNPDFPTVFSPGHVDNATPSTLAISSTQTLELIRHYRYEVAPWLDICDLGQFFGIQGLQLAMVSQPVWHSVLALSEASMNLLRPFSSLIITDKTLGAPATPETQLDITTLAFLRVIDESKNCILNFQATWSPQRVCDKELLDSLGPQTIRRDLNSAIYWLFVRLDLAAALATDTDIQVSLLPSLPYLTSRDLETDPFEHVFCFAHRPLWLCTKAVRFVHNDDPSPQNPPLRVWMDLMEELEQWYQERPQGFQPMMEIDLEDQATGQGQGFPVVLFAHGSGGV</sequence>
<dbReference type="InterPro" id="IPR050346">
    <property type="entry name" value="FMO-like"/>
</dbReference>
<keyword evidence="3" id="KW-0560">Oxidoreductase</keyword>
<dbReference type="SUPFAM" id="SSF51905">
    <property type="entry name" value="FAD/NAD(P)-binding domain"/>
    <property type="match status" value="1"/>
</dbReference>
<reference evidence="5" key="2">
    <citation type="journal article" date="2023" name="IMA Fungus">
        <title>Comparative genomic study of the Penicillium genus elucidates a diverse pangenome and 15 lateral gene transfer events.</title>
        <authorList>
            <person name="Petersen C."/>
            <person name="Sorensen T."/>
            <person name="Nielsen M.R."/>
            <person name="Sondergaard T.E."/>
            <person name="Sorensen J.L."/>
            <person name="Fitzpatrick D.A."/>
            <person name="Frisvad J.C."/>
            <person name="Nielsen K.L."/>
        </authorList>
    </citation>
    <scope>NUCLEOTIDE SEQUENCE</scope>
    <source>
        <strain evidence="5">IBT 29677</strain>
    </source>
</reference>
<dbReference type="EMBL" id="JAPZBU010000012">
    <property type="protein sequence ID" value="KAJ5377026.1"/>
    <property type="molecule type" value="Genomic_DNA"/>
</dbReference>
<keyword evidence="6" id="KW-1185">Reference proteome</keyword>
<dbReference type="InterPro" id="IPR036188">
    <property type="entry name" value="FAD/NAD-bd_sf"/>
</dbReference>
<dbReference type="RefSeq" id="XP_056482056.1">
    <property type="nucleotide sequence ID" value="XM_056638549.1"/>
</dbReference>
<comment type="caution">
    <text evidence="5">The sequence shown here is derived from an EMBL/GenBank/DDBJ whole genome shotgun (WGS) entry which is preliminary data.</text>
</comment>
<name>A0A9W9SEA6_9EURO</name>
<dbReference type="GO" id="GO:0016491">
    <property type="term" value="F:oxidoreductase activity"/>
    <property type="evidence" value="ECO:0007669"/>
    <property type="project" value="UniProtKB-KW"/>
</dbReference>
<evidence type="ECO:0000313" key="5">
    <source>
        <dbReference type="EMBL" id="KAJ5377026.1"/>
    </source>
</evidence>
<evidence type="ECO:0000256" key="3">
    <source>
        <dbReference type="ARBA" id="ARBA00023002"/>
    </source>
</evidence>
<reference evidence="5" key="1">
    <citation type="submission" date="2022-12" db="EMBL/GenBank/DDBJ databases">
        <authorList>
            <person name="Petersen C."/>
        </authorList>
    </citation>
    <scope>NUCLEOTIDE SEQUENCE</scope>
    <source>
        <strain evidence="5">IBT 29677</strain>
    </source>
</reference>
<dbReference type="OrthoDB" id="2915840at2759"/>
<feature type="compositionally biased region" description="Polar residues" evidence="4">
    <location>
        <begin position="193"/>
        <end position="212"/>
    </location>
</feature>
<feature type="region of interest" description="Disordered" evidence="4">
    <location>
        <begin position="613"/>
        <end position="654"/>
    </location>
</feature>
<dbReference type="PANTHER" id="PTHR23023">
    <property type="entry name" value="DIMETHYLANILINE MONOOXYGENASE"/>
    <property type="match status" value="1"/>
</dbReference>
<evidence type="ECO:0000313" key="6">
    <source>
        <dbReference type="Proteomes" id="UP001147747"/>
    </source>
</evidence>
<dbReference type="Proteomes" id="UP001147747">
    <property type="component" value="Unassembled WGS sequence"/>
</dbReference>
<proteinExistence type="predicted"/>
<dbReference type="AlphaFoldDB" id="A0A9W9SEA6"/>
<evidence type="ECO:0000256" key="2">
    <source>
        <dbReference type="ARBA" id="ARBA00022827"/>
    </source>
</evidence>
<keyword evidence="1" id="KW-0285">Flavoprotein</keyword>
<feature type="region of interest" description="Disordered" evidence="4">
    <location>
        <begin position="193"/>
        <end position="214"/>
    </location>
</feature>
<accession>A0A9W9SEA6</accession>
<dbReference type="GeneID" id="81377529"/>
<feature type="compositionally biased region" description="Basic and acidic residues" evidence="4">
    <location>
        <begin position="637"/>
        <end position="652"/>
    </location>
</feature>